<name>A0A1T4KT25_9FUSO</name>
<reference evidence="1 2" key="1">
    <citation type="submission" date="2017-02" db="EMBL/GenBank/DDBJ databases">
        <authorList>
            <person name="Peterson S.W."/>
        </authorList>
    </citation>
    <scope>NUCLEOTIDE SEQUENCE [LARGE SCALE GENOMIC DNA]</scope>
    <source>
        <strain evidence="1 2">ATCC 700028</strain>
    </source>
</reference>
<evidence type="ECO:0000313" key="1">
    <source>
        <dbReference type="EMBL" id="SJZ45579.1"/>
    </source>
</evidence>
<evidence type="ECO:0000313" key="2">
    <source>
        <dbReference type="Proteomes" id="UP000191153"/>
    </source>
</evidence>
<organism evidence="1 2">
    <name type="scientific">Cetobacterium ceti</name>
    <dbReference type="NCBI Taxonomy" id="180163"/>
    <lineage>
        <taxon>Bacteria</taxon>
        <taxon>Fusobacteriati</taxon>
        <taxon>Fusobacteriota</taxon>
        <taxon>Fusobacteriia</taxon>
        <taxon>Fusobacteriales</taxon>
        <taxon>Fusobacteriaceae</taxon>
        <taxon>Cetobacterium</taxon>
    </lineage>
</organism>
<dbReference type="AlphaFoldDB" id="A0A1T4KT25"/>
<sequence>MKKLLLICGVVVLLGGCSDIVLRKDLHERVAFSSEIKEGDYNLYFYKLNYPDNQQDKLDYLNNFKKFLNKNPHKNYIVPVEMGKDILSIINNGGYGEEKLAFKSGADLNEEERNSLKVLTEDIDVPKGGGEIQENINRQYYLLLTLEERAEEYDGNSYYTELDKEKIITDLLIERKELKEALKTNFKNFIFSYDNEFKNLENGIYFSDKIQGVKSNLLIISKKGYSGYEIKNNKIVFYPGNEGKDLEGFRNFDFNSEIINLDLEKTKTVNTMGLEISDLNSWKSLDVSGGNN</sequence>
<dbReference type="RefSeq" id="WP_078693100.1">
    <property type="nucleotide sequence ID" value="NZ_FUWX01000005.1"/>
</dbReference>
<accession>A0A1T4KT25</accession>
<dbReference type="EMBL" id="FUWX01000005">
    <property type="protein sequence ID" value="SJZ45579.1"/>
    <property type="molecule type" value="Genomic_DNA"/>
</dbReference>
<gene>
    <name evidence="1" type="ORF">SAMN02745174_00574</name>
</gene>
<dbReference type="STRING" id="180163.SAMN02745174_00574"/>
<keyword evidence="2" id="KW-1185">Reference proteome</keyword>
<proteinExistence type="predicted"/>
<dbReference type="PROSITE" id="PS51257">
    <property type="entry name" value="PROKAR_LIPOPROTEIN"/>
    <property type="match status" value="1"/>
</dbReference>
<protein>
    <recommendedName>
        <fullName evidence="3">Lipoprotein</fullName>
    </recommendedName>
</protein>
<dbReference type="Proteomes" id="UP000191153">
    <property type="component" value="Unassembled WGS sequence"/>
</dbReference>
<dbReference type="OrthoDB" id="85456at2"/>
<evidence type="ECO:0008006" key="3">
    <source>
        <dbReference type="Google" id="ProtNLM"/>
    </source>
</evidence>